<gene>
    <name evidence="2" type="ORF">METZ01_LOCUS397519</name>
</gene>
<accession>A0A382VF62</accession>
<feature type="transmembrane region" description="Helical" evidence="1">
    <location>
        <begin position="20"/>
        <end position="41"/>
    </location>
</feature>
<protein>
    <submittedName>
        <fullName evidence="2">Uncharacterized protein</fullName>
    </submittedName>
</protein>
<feature type="non-terminal residue" evidence="2">
    <location>
        <position position="70"/>
    </location>
</feature>
<keyword evidence="1" id="KW-1133">Transmembrane helix</keyword>
<sequence length="70" mass="7771">MGRDRRKYRKNLDITMDLDLTSMMNLVMVLIPCLLICIAFLKLTKIEAHLALSESGPPGEGIPLGLGLFL</sequence>
<evidence type="ECO:0000313" key="2">
    <source>
        <dbReference type="EMBL" id="SVD44665.1"/>
    </source>
</evidence>
<evidence type="ECO:0000256" key="1">
    <source>
        <dbReference type="SAM" id="Phobius"/>
    </source>
</evidence>
<dbReference type="AlphaFoldDB" id="A0A382VF62"/>
<dbReference type="EMBL" id="UINC01151200">
    <property type="protein sequence ID" value="SVD44665.1"/>
    <property type="molecule type" value="Genomic_DNA"/>
</dbReference>
<keyword evidence="1" id="KW-0472">Membrane</keyword>
<reference evidence="2" key="1">
    <citation type="submission" date="2018-05" db="EMBL/GenBank/DDBJ databases">
        <authorList>
            <person name="Lanie J.A."/>
            <person name="Ng W.-L."/>
            <person name="Kazmierczak K.M."/>
            <person name="Andrzejewski T.M."/>
            <person name="Davidsen T.M."/>
            <person name="Wayne K.J."/>
            <person name="Tettelin H."/>
            <person name="Glass J.I."/>
            <person name="Rusch D."/>
            <person name="Podicherti R."/>
            <person name="Tsui H.-C.T."/>
            <person name="Winkler M.E."/>
        </authorList>
    </citation>
    <scope>NUCLEOTIDE SEQUENCE</scope>
</reference>
<name>A0A382VF62_9ZZZZ</name>
<proteinExistence type="predicted"/>
<feature type="non-terminal residue" evidence="2">
    <location>
        <position position="1"/>
    </location>
</feature>
<organism evidence="2">
    <name type="scientific">marine metagenome</name>
    <dbReference type="NCBI Taxonomy" id="408172"/>
    <lineage>
        <taxon>unclassified sequences</taxon>
        <taxon>metagenomes</taxon>
        <taxon>ecological metagenomes</taxon>
    </lineage>
</organism>
<keyword evidence="1" id="KW-0812">Transmembrane</keyword>